<protein>
    <submittedName>
        <fullName evidence="2">AzlD domain-containing protein</fullName>
    </submittedName>
</protein>
<dbReference type="AlphaFoldDB" id="A0AAW9RSC3"/>
<reference evidence="2 3" key="1">
    <citation type="submission" date="2024-02" db="EMBL/GenBank/DDBJ databases">
        <title>Genome analysis and characterization of Microbaculum marinisediminis sp. nov., isolated from marine sediment.</title>
        <authorList>
            <person name="Du Z.-J."/>
            <person name="Ye Y.-Q."/>
            <person name="Zhang Z.-R."/>
            <person name="Yuan S.-M."/>
            <person name="Zhang X.-Y."/>
        </authorList>
    </citation>
    <scope>NUCLEOTIDE SEQUENCE [LARGE SCALE GENOMIC DNA]</scope>
    <source>
        <strain evidence="2 3">SDUM1044001</strain>
    </source>
</reference>
<accession>A0AAW9RSC3</accession>
<keyword evidence="1" id="KW-0812">Transmembrane</keyword>
<dbReference type="InterPro" id="IPR008407">
    <property type="entry name" value="Brnchd-chn_aa_trnsp_AzlD"/>
</dbReference>
<dbReference type="Proteomes" id="UP001378188">
    <property type="component" value="Unassembled WGS sequence"/>
</dbReference>
<sequence>MSAGIANAVAIDPFTFLAIAGMALVTYATRVGGWLATRRMVLSGRALAAMEAVPAAVLTAVITPMVLVTGPAETIAAAITVAASLKLPRLVTVALGVVCVVLLRRLMY</sequence>
<feature type="transmembrane region" description="Helical" evidence="1">
    <location>
        <begin position="48"/>
        <end position="69"/>
    </location>
</feature>
<feature type="transmembrane region" description="Helical" evidence="1">
    <location>
        <begin position="75"/>
        <end position="103"/>
    </location>
</feature>
<evidence type="ECO:0000313" key="2">
    <source>
        <dbReference type="EMBL" id="MEJ8571834.1"/>
    </source>
</evidence>
<feature type="transmembrane region" description="Helical" evidence="1">
    <location>
        <begin position="14"/>
        <end position="36"/>
    </location>
</feature>
<evidence type="ECO:0000256" key="1">
    <source>
        <dbReference type="SAM" id="Phobius"/>
    </source>
</evidence>
<name>A0AAW9RSC3_9HYPH</name>
<keyword evidence="3" id="KW-1185">Reference proteome</keyword>
<evidence type="ECO:0000313" key="3">
    <source>
        <dbReference type="Proteomes" id="UP001378188"/>
    </source>
</evidence>
<keyword evidence="1" id="KW-1133">Transmembrane helix</keyword>
<dbReference type="RefSeq" id="WP_340329536.1">
    <property type="nucleotide sequence ID" value="NZ_JAZHOF010000004.1"/>
</dbReference>
<organism evidence="2 3">
    <name type="scientific">Microbaculum marinum</name>
    <dbReference type="NCBI Taxonomy" id="1764581"/>
    <lineage>
        <taxon>Bacteria</taxon>
        <taxon>Pseudomonadati</taxon>
        <taxon>Pseudomonadota</taxon>
        <taxon>Alphaproteobacteria</taxon>
        <taxon>Hyphomicrobiales</taxon>
        <taxon>Tepidamorphaceae</taxon>
        <taxon>Microbaculum</taxon>
    </lineage>
</organism>
<gene>
    <name evidence="2" type="ORF">V3328_10145</name>
</gene>
<proteinExistence type="predicted"/>
<dbReference type="Pfam" id="PF05437">
    <property type="entry name" value="AzlD"/>
    <property type="match status" value="1"/>
</dbReference>
<keyword evidence="1" id="KW-0472">Membrane</keyword>
<dbReference type="EMBL" id="JAZHOF010000004">
    <property type="protein sequence ID" value="MEJ8571834.1"/>
    <property type="molecule type" value="Genomic_DNA"/>
</dbReference>
<comment type="caution">
    <text evidence="2">The sequence shown here is derived from an EMBL/GenBank/DDBJ whole genome shotgun (WGS) entry which is preliminary data.</text>
</comment>